<protein>
    <recommendedName>
        <fullName evidence="2">HAT C-terminal dimerisation domain-containing protein</fullName>
    </recommendedName>
</protein>
<reference evidence="3" key="1">
    <citation type="submission" date="2021-02" db="EMBL/GenBank/DDBJ databases">
        <authorList>
            <person name="Nowell W R."/>
        </authorList>
    </citation>
    <scope>NUCLEOTIDE SEQUENCE</scope>
</reference>
<dbReference type="GO" id="GO:0006357">
    <property type="term" value="P:regulation of transcription by RNA polymerase II"/>
    <property type="evidence" value="ECO:0007669"/>
    <property type="project" value="TreeGrafter"/>
</dbReference>
<feature type="domain" description="HAT C-terminal dimerisation" evidence="2">
    <location>
        <begin position="667"/>
        <end position="733"/>
    </location>
</feature>
<organism evidence="3 4">
    <name type="scientific">Rotaria magnacalcarata</name>
    <dbReference type="NCBI Taxonomy" id="392030"/>
    <lineage>
        <taxon>Eukaryota</taxon>
        <taxon>Metazoa</taxon>
        <taxon>Spiralia</taxon>
        <taxon>Gnathifera</taxon>
        <taxon>Rotifera</taxon>
        <taxon>Eurotatoria</taxon>
        <taxon>Bdelloidea</taxon>
        <taxon>Philodinida</taxon>
        <taxon>Philodinidae</taxon>
        <taxon>Rotaria</taxon>
    </lineage>
</organism>
<dbReference type="SUPFAM" id="SSF53098">
    <property type="entry name" value="Ribonuclease H-like"/>
    <property type="match status" value="1"/>
</dbReference>
<name>A0A819SRM2_9BILA</name>
<dbReference type="SUPFAM" id="SSF140996">
    <property type="entry name" value="Hermes dimerisation domain"/>
    <property type="match status" value="1"/>
</dbReference>
<dbReference type="EMBL" id="CAJOBG010003501">
    <property type="protein sequence ID" value="CAF4066336.1"/>
    <property type="molecule type" value="Genomic_DNA"/>
</dbReference>
<dbReference type="AlphaFoldDB" id="A0A819SRM2"/>
<dbReference type="PANTHER" id="PTHR46169:SF29">
    <property type="entry name" value="DNA REPLICATION-RELATED ELEMENT FACTOR, ISOFORM A"/>
    <property type="match status" value="1"/>
</dbReference>
<dbReference type="InterPro" id="IPR008906">
    <property type="entry name" value="HATC_C_dom"/>
</dbReference>
<dbReference type="GO" id="GO:0004185">
    <property type="term" value="F:serine-type carboxypeptidase activity"/>
    <property type="evidence" value="ECO:0007669"/>
    <property type="project" value="InterPro"/>
</dbReference>
<dbReference type="Proteomes" id="UP000663866">
    <property type="component" value="Unassembled WGS sequence"/>
</dbReference>
<dbReference type="Gene3D" id="3.40.50.1820">
    <property type="entry name" value="alpha/beta hydrolase"/>
    <property type="match status" value="1"/>
</dbReference>
<dbReference type="InterPro" id="IPR012337">
    <property type="entry name" value="RNaseH-like_sf"/>
</dbReference>
<accession>A0A819SRM2</accession>
<evidence type="ECO:0000313" key="4">
    <source>
        <dbReference type="Proteomes" id="UP000663866"/>
    </source>
</evidence>
<dbReference type="GO" id="GO:0006508">
    <property type="term" value="P:proteolysis"/>
    <property type="evidence" value="ECO:0007669"/>
    <property type="project" value="InterPro"/>
</dbReference>
<dbReference type="InterPro" id="IPR029058">
    <property type="entry name" value="AB_hydrolase_fold"/>
</dbReference>
<dbReference type="PANTHER" id="PTHR46169">
    <property type="entry name" value="DNA REPLICATION-RELATED ELEMENT FACTOR, ISOFORM A"/>
    <property type="match status" value="1"/>
</dbReference>
<keyword evidence="4" id="KW-1185">Reference proteome</keyword>
<dbReference type="GO" id="GO:0005634">
    <property type="term" value="C:nucleus"/>
    <property type="evidence" value="ECO:0007669"/>
    <property type="project" value="TreeGrafter"/>
</dbReference>
<sequence>MRASDDNVDEHEESVVSVCYNHPIDLHFTDNGCNRNLLTRYMADDYNYQELDIEQCWNRYRLPDYLNEILFISNRIMINPDNLKSVQIEAKLKLRQFVLIKNARGNCEEWTKDVSLVGRVDDTGVEEILEGWAACNHCCSTYRTHSKKDKYGQRKNYGLSSIRAHVAECTNKSQNVPHVTSSSQKSKAKFTYNKNKISNKYQTKLKEAELMFIVAGSHSFNSLENNGILELLQLGIEIGSHYGMLDVHDIFYGRKTIREYLLLKFDAYLKSIRQVLDEPIKSHCLAATSDLWTDDFAKRTYLDFTVFWVTEEYELKHSMLRCKYFEEDSKTAVNIWYELKYIFDSFNLSYGDTPITTDAGSNMVAAFKITDEARYPCMAHRCNTVLETAWDETIKRHKDFEIFCNCVKDLRKYIQQTGGIKDKLPKSIKCNSGTRPWRSYFSVHDSINDSFEKLTEILRERNEQHRIFYINTVLLVDIVNLMAQFTLIFDHLEFSKCPTIQNVVPSYYKMASYCTLEKNSQQKQIINTLKSEILNALDDKYWSSITTLHWIATYLDPTFKSLSFVNDKKDLEKRQNEIKKGLNVLAGDLISDDDDDSDRPILTIPLSAVSLASSPKKKHKTDPFADLRQQGATNLSSTRKTLQGIKVELDRELYFYNNMIINSNLEYENNPLLFWKQQRNDLPLLAKLARSIYAIQASSGESERHFSTAGQIVTEQRSLLDSDCVEALVVLKEARADFLAVRAKWVHENIAVAALKLDAAIIPTFQNPKAQELYVNGTTIPYVTFDVGPSWAGLLPISNSTNETRQLFFWYFPSQSVDGTSDLVIWMNGGPGCSSLEGLLQENGPFLWQWGTAQPMPNPYAWNTLANVLWVEQPVGTGFSQGKPSIHDENELA</sequence>
<dbReference type="InterPro" id="IPR001563">
    <property type="entry name" value="Peptidase_S10"/>
</dbReference>
<dbReference type="Pfam" id="PF00450">
    <property type="entry name" value="Peptidase_S10"/>
    <property type="match status" value="1"/>
</dbReference>
<dbReference type="SUPFAM" id="SSF53474">
    <property type="entry name" value="alpha/beta-Hydrolases"/>
    <property type="match status" value="1"/>
</dbReference>
<comment type="similarity">
    <text evidence="1">Belongs to the peptidase S10 family.</text>
</comment>
<dbReference type="InterPro" id="IPR052717">
    <property type="entry name" value="Vacuolar_transposase_reg"/>
</dbReference>
<evidence type="ECO:0000259" key="2">
    <source>
        <dbReference type="Pfam" id="PF05699"/>
    </source>
</evidence>
<evidence type="ECO:0000256" key="1">
    <source>
        <dbReference type="ARBA" id="ARBA00009431"/>
    </source>
</evidence>
<dbReference type="Pfam" id="PF05699">
    <property type="entry name" value="Dimer_Tnp_hAT"/>
    <property type="match status" value="1"/>
</dbReference>
<evidence type="ECO:0000313" key="3">
    <source>
        <dbReference type="EMBL" id="CAF4066336.1"/>
    </source>
</evidence>
<proteinExistence type="inferred from homology"/>
<dbReference type="GO" id="GO:0046983">
    <property type="term" value="F:protein dimerization activity"/>
    <property type="evidence" value="ECO:0007669"/>
    <property type="project" value="InterPro"/>
</dbReference>
<comment type="caution">
    <text evidence="3">The sequence shown here is derived from an EMBL/GenBank/DDBJ whole genome shotgun (WGS) entry which is preliminary data.</text>
</comment>
<gene>
    <name evidence="3" type="ORF">OVN521_LOCUS18917</name>
</gene>